<proteinExistence type="predicted"/>
<evidence type="ECO:0000313" key="2">
    <source>
        <dbReference type="Proteomes" id="UP001595978"/>
    </source>
</evidence>
<name>A0ABW0RFV8_9BACL</name>
<dbReference type="EMBL" id="JBHSNQ010000181">
    <property type="protein sequence ID" value="MFC5542798.1"/>
    <property type="molecule type" value="Genomic_DNA"/>
</dbReference>
<gene>
    <name evidence="1" type="ORF">ACFPOH_13895</name>
</gene>
<dbReference type="Proteomes" id="UP001595978">
    <property type="component" value="Unassembled WGS sequence"/>
</dbReference>
<organism evidence="1 2">
    <name type="scientific">Ureibacillus suwonensis</name>
    <dbReference type="NCBI Taxonomy" id="313007"/>
    <lineage>
        <taxon>Bacteria</taxon>
        <taxon>Bacillati</taxon>
        <taxon>Bacillota</taxon>
        <taxon>Bacilli</taxon>
        <taxon>Bacillales</taxon>
        <taxon>Caryophanaceae</taxon>
        <taxon>Ureibacillus</taxon>
    </lineage>
</organism>
<reference evidence="2" key="1">
    <citation type="journal article" date="2019" name="Int. J. Syst. Evol. Microbiol.">
        <title>The Global Catalogue of Microorganisms (GCM) 10K type strain sequencing project: providing services to taxonomists for standard genome sequencing and annotation.</title>
        <authorList>
            <consortium name="The Broad Institute Genomics Platform"/>
            <consortium name="The Broad Institute Genome Sequencing Center for Infectious Disease"/>
            <person name="Wu L."/>
            <person name="Ma J."/>
        </authorList>
    </citation>
    <scope>NUCLEOTIDE SEQUENCE [LARGE SCALE GENOMIC DNA]</scope>
    <source>
        <strain evidence="2">CCUG 56331</strain>
    </source>
</reference>
<accession>A0ABW0RFV8</accession>
<evidence type="ECO:0000313" key="1">
    <source>
        <dbReference type="EMBL" id="MFC5542798.1"/>
    </source>
</evidence>
<sequence length="72" mass="8466">MLHQASLIKFRSKKPFVERLRKYVAPLGVSKFQQVIMVDWGLYCDILFEQGINISNELPREVWVAILFVEVK</sequence>
<protein>
    <submittedName>
        <fullName evidence="1">Uncharacterized protein</fullName>
    </submittedName>
</protein>
<dbReference type="RefSeq" id="WP_390310233.1">
    <property type="nucleotide sequence ID" value="NZ_JBHSNQ010000181.1"/>
</dbReference>
<comment type="caution">
    <text evidence="1">The sequence shown here is derived from an EMBL/GenBank/DDBJ whole genome shotgun (WGS) entry which is preliminary data.</text>
</comment>
<keyword evidence="2" id="KW-1185">Reference proteome</keyword>